<proteinExistence type="predicted"/>
<dbReference type="GO" id="GO:0051082">
    <property type="term" value="F:unfolded protein binding"/>
    <property type="evidence" value="ECO:0007669"/>
    <property type="project" value="InterPro"/>
</dbReference>
<evidence type="ECO:0000256" key="1">
    <source>
        <dbReference type="SAM" id="MobiDB-lite"/>
    </source>
</evidence>
<dbReference type="SMART" id="SM00271">
    <property type="entry name" value="DnaJ"/>
    <property type="match status" value="1"/>
</dbReference>
<dbReference type="InterPro" id="IPR001623">
    <property type="entry name" value="DnaJ_domain"/>
</dbReference>
<dbReference type="SUPFAM" id="SSF46565">
    <property type="entry name" value="Chaperone J-domain"/>
    <property type="match status" value="1"/>
</dbReference>
<dbReference type="AlphaFoldDB" id="A0A1D1XQA4"/>
<name>A0A1D1XQA4_9ARAE</name>
<accession>A0A1D1XQA4</accession>
<feature type="non-terminal residue" evidence="3">
    <location>
        <position position="1"/>
    </location>
</feature>
<dbReference type="PRINTS" id="PR00625">
    <property type="entry name" value="JDOMAIN"/>
</dbReference>
<evidence type="ECO:0000259" key="2">
    <source>
        <dbReference type="PROSITE" id="PS50076"/>
    </source>
</evidence>
<reference evidence="3" key="1">
    <citation type="submission" date="2015-07" db="EMBL/GenBank/DDBJ databases">
        <title>Transcriptome Assembly of Anthurium amnicola.</title>
        <authorList>
            <person name="Suzuki J."/>
        </authorList>
    </citation>
    <scope>NUCLEOTIDE SEQUENCE</scope>
</reference>
<evidence type="ECO:0000313" key="3">
    <source>
        <dbReference type="EMBL" id="JAT44578.1"/>
    </source>
</evidence>
<dbReference type="CDD" id="cd06257">
    <property type="entry name" value="DnaJ"/>
    <property type="match status" value="1"/>
</dbReference>
<dbReference type="InterPro" id="IPR018253">
    <property type="entry name" value="DnaJ_domain_CS"/>
</dbReference>
<dbReference type="PANTHER" id="PTHR45168">
    <property type="entry name" value="DNAJ HOMOLOG SUBFAMILY B MEMBER 2"/>
    <property type="match status" value="1"/>
</dbReference>
<dbReference type="GO" id="GO:0030544">
    <property type="term" value="F:Hsp70 protein binding"/>
    <property type="evidence" value="ECO:0007669"/>
    <property type="project" value="InterPro"/>
</dbReference>
<dbReference type="Pfam" id="PF00226">
    <property type="entry name" value="DnaJ"/>
    <property type="match status" value="1"/>
</dbReference>
<dbReference type="InterPro" id="IPR043183">
    <property type="entry name" value="DNJB2/6-like"/>
</dbReference>
<protein>
    <submittedName>
        <fullName evidence="3">DnaJ subfamily B member 6</fullName>
    </submittedName>
</protein>
<dbReference type="Gene3D" id="1.10.287.110">
    <property type="entry name" value="DnaJ domain"/>
    <property type="match status" value="1"/>
</dbReference>
<sequence length="278" mass="31596">KETYYEILGIDAGATEDDIRKAYRKQALLWHPDKNTQRKEEAEAKFKMIAEAYEVLSDTEKRKTYDLYGEEGLKNGGTNYDYDSSSSPHFPFQFHDPRELFNMFFGGRDPSAHMFGDPFGGMGRSPFGMSGFGMPSRSRSLFDDHSLFSDNFGSSGMSSYSFSSSSSSFSGGQGGYVRKSTTRRTVNGVTQTITETEDAEGNVTVVTETSDGNRQVLINNQPQKPQALIDEGRRRVNIPVQDGNLFYGQRQQPQLQQQYQQYQQPPFQQQQYQQQQYQ</sequence>
<organism evidence="3">
    <name type="scientific">Anthurium amnicola</name>
    <dbReference type="NCBI Taxonomy" id="1678845"/>
    <lineage>
        <taxon>Eukaryota</taxon>
        <taxon>Viridiplantae</taxon>
        <taxon>Streptophyta</taxon>
        <taxon>Embryophyta</taxon>
        <taxon>Tracheophyta</taxon>
        <taxon>Spermatophyta</taxon>
        <taxon>Magnoliopsida</taxon>
        <taxon>Liliopsida</taxon>
        <taxon>Araceae</taxon>
        <taxon>Pothoideae</taxon>
        <taxon>Potheae</taxon>
        <taxon>Anthurium</taxon>
    </lineage>
</organism>
<dbReference type="PANTHER" id="PTHR45168:SF3">
    <property type="entry name" value="DNAJ HEAT SHOCK PROTEIN FAMILY (HSP40) MEMBER B2"/>
    <property type="match status" value="1"/>
</dbReference>
<feature type="non-terminal residue" evidence="3">
    <location>
        <position position="278"/>
    </location>
</feature>
<dbReference type="EMBL" id="GDJX01023358">
    <property type="protein sequence ID" value="JAT44578.1"/>
    <property type="molecule type" value="Transcribed_RNA"/>
</dbReference>
<dbReference type="InterPro" id="IPR036869">
    <property type="entry name" value="J_dom_sf"/>
</dbReference>
<dbReference type="GO" id="GO:0005783">
    <property type="term" value="C:endoplasmic reticulum"/>
    <property type="evidence" value="ECO:0007669"/>
    <property type="project" value="UniProtKB-ARBA"/>
</dbReference>
<feature type="domain" description="J" evidence="2">
    <location>
        <begin position="3"/>
        <end position="69"/>
    </location>
</feature>
<dbReference type="PROSITE" id="PS00636">
    <property type="entry name" value="DNAJ_1"/>
    <property type="match status" value="1"/>
</dbReference>
<gene>
    <name evidence="3" type="primary">Dnajb6_1</name>
    <name evidence="3" type="ORF">g.71456</name>
</gene>
<feature type="region of interest" description="Disordered" evidence="1">
    <location>
        <begin position="256"/>
        <end position="278"/>
    </location>
</feature>
<dbReference type="PROSITE" id="PS50076">
    <property type="entry name" value="DNAJ_2"/>
    <property type="match status" value="1"/>
</dbReference>